<keyword evidence="3" id="KW-1185">Reference proteome</keyword>
<comment type="caution">
    <text evidence="2">The sequence shown here is derived from an EMBL/GenBank/DDBJ whole genome shotgun (WGS) entry which is preliminary data.</text>
</comment>
<protein>
    <submittedName>
        <fullName evidence="2">Uncharacterized protein</fullName>
    </submittedName>
</protein>
<name>A0A8X6NQX8_NEPPI</name>
<evidence type="ECO:0000256" key="1">
    <source>
        <dbReference type="SAM" id="MobiDB-lite"/>
    </source>
</evidence>
<proteinExistence type="predicted"/>
<evidence type="ECO:0000313" key="3">
    <source>
        <dbReference type="Proteomes" id="UP000887013"/>
    </source>
</evidence>
<dbReference type="Proteomes" id="UP000887013">
    <property type="component" value="Unassembled WGS sequence"/>
</dbReference>
<feature type="region of interest" description="Disordered" evidence="1">
    <location>
        <begin position="68"/>
        <end position="94"/>
    </location>
</feature>
<organism evidence="2 3">
    <name type="scientific">Nephila pilipes</name>
    <name type="common">Giant wood spider</name>
    <name type="synonym">Nephila maculata</name>
    <dbReference type="NCBI Taxonomy" id="299642"/>
    <lineage>
        <taxon>Eukaryota</taxon>
        <taxon>Metazoa</taxon>
        <taxon>Ecdysozoa</taxon>
        <taxon>Arthropoda</taxon>
        <taxon>Chelicerata</taxon>
        <taxon>Arachnida</taxon>
        <taxon>Araneae</taxon>
        <taxon>Araneomorphae</taxon>
        <taxon>Entelegynae</taxon>
        <taxon>Araneoidea</taxon>
        <taxon>Nephilidae</taxon>
        <taxon>Nephila</taxon>
    </lineage>
</organism>
<dbReference type="OrthoDB" id="10579717at2759"/>
<evidence type="ECO:0000313" key="2">
    <source>
        <dbReference type="EMBL" id="GFT29921.1"/>
    </source>
</evidence>
<accession>A0A8X6NQX8</accession>
<sequence>MLSFYLISFDTEHGRLAPKTPLTWKTFREEAEKLCAGTHHASIVFCPTPIPENGGFRLTHYTRVSVHANNNKKKMENMKGAPYKPQKGNKYSGK</sequence>
<dbReference type="EMBL" id="BMAW01061153">
    <property type="protein sequence ID" value="GFT29921.1"/>
    <property type="molecule type" value="Genomic_DNA"/>
</dbReference>
<reference evidence="2" key="1">
    <citation type="submission" date="2020-08" db="EMBL/GenBank/DDBJ databases">
        <title>Multicomponent nature underlies the extraordinary mechanical properties of spider dragline silk.</title>
        <authorList>
            <person name="Kono N."/>
            <person name="Nakamura H."/>
            <person name="Mori M."/>
            <person name="Yoshida Y."/>
            <person name="Ohtoshi R."/>
            <person name="Malay A.D."/>
            <person name="Moran D.A.P."/>
            <person name="Tomita M."/>
            <person name="Numata K."/>
            <person name="Arakawa K."/>
        </authorList>
    </citation>
    <scope>NUCLEOTIDE SEQUENCE</scope>
</reference>
<gene>
    <name evidence="2" type="ORF">NPIL_311271</name>
</gene>
<dbReference type="AlphaFoldDB" id="A0A8X6NQX8"/>